<reference evidence="8" key="2">
    <citation type="submission" date="2011-02" db="EMBL/GenBank/DDBJ databases">
        <authorList>
            <person name="MacLean D."/>
        </authorList>
    </citation>
    <scope>NUCLEOTIDE SEQUENCE</scope>
</reference>
<dbReference type="SUPFAM" id="SSF53335">
    <property type="entry name" value="S-adenosyl-L-methionine-dependent methyltransferases"/>
    <property type="match status" value="1"/>
</dbReference>
<dbReference type="InterPro" id="IPR000682">
    <property type="entry name" value="PCMT"/>
</dbReference>
<keyword evidence="4" id="KW-0963">Cytoplasm</keyword>
<name>F0WQB8_9STRA</name>
<dbReference type="GO" id="GO:0005737">
    <property type="term" value="C:cytoplasm"/>
    <property type="evidence" value="ECO:0007669"/>
    <property type="project" value="UniProtKB-SubCell"/>
</dbReference>
<dbReference type="GO" id="GO:0004719">
    <property type="term" value="F:protein-L-isoaspartate (D-aspartate) O-methyltransferase activity"/>
    <property type="evidence" value="ECO:0007669"/>
    <property type="project" value="UniProtKB-EC"/>
</dbReference>
<comment type="similarity">
    <text evidence="2">Belongs to the methyltransferase superfamily. L-isoaspartyl/D-aspartyl protein methyltransferase family.</text>
</comment>
<evidence type="ECO:0000256" key="3">
    <source>
        <dbReference type="ARBA" id="ARBA00011890"/>
    </source>
</evidence>
<accession>F0WQB8</accession>
<dbReference type="Gene3D" id="1.10.10.1460">
    <property type="match status" value="1"/>
</dbReference>
<evidence type="ECO:0000313" key="8">
    <source>
        <dbReference type="EMBL" id="CCA23526.1"/>
    </source>
</evidence>
<dbReference type="Gene3D" id="3.40.50.150">
    <property type="entry name" value="Vaccinia Virus protein VP39"/>
    <property type="match status" value="1"/>
</dbReference>
<dbReference type="EC" id="2.1.1.77" evidence="3"/>
<evidence type="ECO:0000256" key="2">
    <source>
        <dbReference type="ARBA" id="ARBA00005369"/>
    </source>
</evidence>
<protein>
    <recommendedName>
        <fullName evidence="3">protein-L-isoaspartate(D-aspartate) O-methyltransferase</fullName>
        <ecNumber evidence="3">2.1.1.77</ecNumber>
    </recommendedName>
</protein>
<reference evidence="8" key="1">
    <citation type="journal article" date="2011" name="PLoS Biol.">
        <title>Gene gain and loss during evolution of obligate parasitism in the white rust pathogen of Arabidopsis thaliana.</title>
        <authorList>
            <person name="Kemen E."/>
            <person name="Gardiner A."/>
            <person name="Schultz-Larsen T."/>
            <person name="Kemen A.C."/>
            <person name="Balmuth A.L."/>
            <person name="Robert-Seilaniantz A."/>
            <person name="Bailey K."/>
            <person name="Holub E."/>
            <person name="Studholme D.J."/>
            <person name="Maclean D."/>
            <person name="Jones J.D."/>
        </authorList>
    </citation>
    <scope>NUCLEOTIDE SEQUENCE</scope>
</reference>
<sequence>MTLPTTQSSDLILYPISMSPLRIISKRFFSGIRDVSSNLLLSAIIGHEIGGTCQQTLVDSLLRTNLIPKNSNTENVLRQVDRAHFTLSTTPKHEFYQNRPLPIGSIATMSTPQHHALILHTLAPHLKPGASALDLGCGSGYLTICMSKLVGATGCVIGIDIAPDLTQKSSEIFNTNFASDSDSDIQFLRSNGPNVSSPDAFDCIHISYALPNRDHIQSFLNILHPDGSLLLPIGLQGQEQKLLKLTKSSCGKHIHEEEIMRVLCQPMLQEAPKAMLSIKERRIQIEKDLHNWRTNFEKTHHRKPTRSDLSSNVAIHHLFQEYRTLRH</sequence>
<evidence type="ECO:0000256" key="6">
    <source>
        <dbReference type="ARBA" id="ARBA00022679"/>
    </source>
</evidence>
<dbReference type="PANTHER" id="PTHR11579">
    <property type="entry name" value="PROTEIN-L-ISOASPARTATE O-METHYLTRANSFERASE"/>
    <property type="match status" value="1"/>
</dbReference>
<dbReference type="InterPro" id="IPR029063">
    <property type="entry name" value="SAM-dependent_MTases_sf"/>
</dbReference>
<keyword evidence="5 8" id="KW-0489">Methyltransferase</keyword>
<evidence type="ECO:0000256" key="1">
    <source>
        <dbReference type="ARBA" id="ARBA00004496"/>
    </source>
</evidence>
<keyword evidence="6 8" id="KW-0808">Transferase</keyword>
<dbReference type="GO" id="GO:0032259">
    <property type="term" value="P:methylation"/>
    <property type="evidence" value="ECO:0007669"/>
    <property type="project" value="UniProtKB-KW"/>
</dbReference>
<keyword evidence="7" id="KW-0949">S-adenosyl-L-methionine</keyword>
<dbReference type="AlphaFoldDB" id="F0WQB8"/>
<dbReference type="PANTHER" id="PTHR11579:SF0">
    <property type="entry name" value="PROTEIN-L-ISOASPARTATE(D-ASPARTATE) O-METHYLTRANSFERASE"/>
    <property type="match status" value="1"/>
</dbReference>
<dbReference type="Pfam" id="PF01135">
    <property type="entry name" value="PCMT"/>
    <property type="match status" value="1"/>
</dbReference>
<gene>
    <name evidence="8" type="primary">AlNc14C197G8598</name>
    <name evidence="8" type="ORF">ALNC14_096700</name>
</gene>
<comment type="subcellular location">
    <subcellularLocation>
        <location evidence="1">Cytoplasm</location>
    </subcellularLocation>
</comment>
<evidence type="ECO:0000256" key="4">
    <source>
        <dbReference type="ARBA" id="ARBA00022490"/>
    </source>
</evidence>
<organism evidence="8">
    <name type="scientific">Albugo laibachii Nc14</name>
    <dbReference type="NCBI Taxonomy" id="890382"/>
    <lineage>
        <taxon>Eukaryota</taxon>
        <taxon>Sar</taxon>
        <taxon>Stramenopiles</taxon>
        <taxon>Oomycota</taxon>
        <taxon>Peronosporomycetes</taxon>
        <taxon>Albuginales</taxon>
        <taxon>Albuginaceae</taxon>
        <taxon>Albugo</taxon>
    </lineage>
</organism>
<dbReference type="EMBL" id="FR824242">
    <property type="protein sequence ID" value="CCA23526.1"/>
    <property type="molecule type" value="Genomic_DNA"/>
</dbReference>
<proteinExistence type="inferred from homology"/>
<dbReference type="HOGENOM" id="CLU_055432_0_2_1"/>
<dbReference type="CDD" id="cd02440">
    <property type="entry name" value="AdoMet_MTases"/>
    <property type="match status" value="1"/>
</dbReference>
<evidence type="ECO:0000256" key="5">
    <source>
        <dbReference type="ARBA" id="ARBA00022603"/>
    </source>
</evidence>
<evidence type="ECO:0000256" key="7">
    <source>
        <dbReference type="ARBA" id="ARBA00022691"/>
    </source>
</evidence>